<dbReference type="Proteomes" id="UP000824120">
    <property type="component" value="Chromosome 3"/>
</dbReference>
<comment type="caution">
    <text evidence="1">The sequence shown here is derived from an EMBL/GenBank/DDBJ whole genome shotgun (WGS) entry which is preliminary data.</text>
</comment>
<evidence type="ECO:0000313" key="1">
    <source>
        <dbReference type="EMBL" id="KAG5615142.1"/>
    </source>
</evidence>
<organism evidence="1 2">
    <name type="scientific">Solanum commersonii</name>
    <name type="common">Commerson's wild potato</name>
    <name type="synonym">Commerson's nightshade</name>
    <dbReference type="NCBI Taxonomy" id="4109"/>
    <lineage>
        <taxon>Eukaryota</taxon>
        <taxon>Viridiplantae</taxon>
        <taxon>Streptophyta</taxon>
        <taxon>Embryophyta</taxon>
        <taxon>Tracheophyta</taxon>
        <taxon>Spermatophyta</taxon>
        <taxon>Magnoliopsida</taxon>
        <taxon>eudicotyledons</taxon>
        <taxon>Gunneridae</taxon>
        <taxon>Pentapetalae</taxon>
        <taxon>asterids</taxon>
        <taxon>lamiids</taxon>
        <taxon>Solanales</taxon>
        <taxon>Solanaceae</taxon>
        <taxon>Solanoideae</taxon>
        <taxon>Solaneae</taxon>
        <taxon>Solanum</taxon>
    </lineage>
</organism>
<dbReference type="EMBL" id="JACXVP010000003">
    <property type="protein sequence ID" value="KAG5615142.1"/>
    <property type="molecule type" value="Genomic_DNA"/>
</dbReference>
<keyword evidence="2" id="KW-1185">Reference proteome</keyword>
<proteinExistence type="predicted"/>
<dbReference type="AlphaFoldDB" id="A0A9J5ZSE4"/>
<evidence type="ECO:0000313" key="2">
    <source>
        <dbReference type="Proteomes" id="UP000824120"/>
    </source>
</evidence>
<reference evidence="1 2" key="1">
    <citation type="submission" date="2020-09" db="EMBL/GenBank/DDBJ databases">
        <title>De no assembly of potato wild relative species, Solanum commersonii.</title>
        <authorList>
            <person name="Cho K."/>
        </authorList>
    </citation>
    <scope>NUCLEOTIDE SEQUENCE [LARGE SCALE GENOMIC DNA]</scope>
    <source>
        <strain evidence="1">LZ3.2</strain>
        <tissue evidence="1">Leaf</tissue>
    </source>
</reference>
<gene>
    <name evidence="1" type="ORF">H5410_014966</name>
</gene>
<name>A0A9J5ZSE4_SOLCO</name>
<accession>A0A9J5ZSE4</accession>
<sequence>MIIPEKIEQQDEIQKIEILEFYARKYGRNMTMDTNLIKTRTTANYKSNTKEFYFIRDNDKLLQDY</sequence>
<protein>
    <submittedName>
        <fullName evidence="1">Uncharacterized protein</fullName>
    </submittedName>
</protein>